<dbReference type="AlphaFoldDB" id="A0A9D1F238"/>
<dbReference type="PROSITE" id="PS51257">
    <property type="entry name" value="PROKAR_LIPOPROTEIN"/>
    <property type="match status" value="1"/>
</dbReference>
<dbReference type="InterPro" id="IPR022627">
    <property type="entry name" value="DUF3502"/>
</dbReference>
<feature type="chain" id="PRO_5038890098" evidence="2">
    <location>
        <begin position="23"/>
        <end position="523"/>
    </location>
</feature>
<dbReference type="PANTHER" id="PTHR43649:SF17">
    <property type="entry name" value="ABC TRANSPORTER SOLUTE BINDING PROTEIN-SUGAR TRANSPORT"/>
    <property type="match status" value="1"/>
</dbReference>
<evidence type="ECO:0000313" key="4">
    <source>
        <dbReference type="EMBL" id="HIS46083.1"/>
    </source>
</evidence>
<dbReference type="PANTHER" id="PTHR43649">
    <property type="entry name" value="ARABINOSE-BINDING PROTEIN-RELATED"/>
    <property type="match status" value="1"/>
</dbReference>
<name>A0A9D1F238_9FIRM</name>
<dbReference type="InterPro" id="IPR050490">
    <property type="entry name" value="Bact_solute-bd_prot1"/>
</dbReference>
<feature type="compositionally biased region" description="Low complexity" evidence="1">
    <location>
        <begin position="29"/>
        <end position="47"/>
    </location>
</feature>
<gene>
    <name evidence="4" type="ORF">IAB46_00740</name>
</gene>
<evidence type="ECO:0000256" key="2">
    <source>
        <dbReference type="SAM" id="SignalP"/>
    </source>
</evidence>
<feature type="signal peptide" evidence="2">
    <location>
        <begin position="1"/>
        <end position="22"/>
    </location>
</feature>
<evidence type="ECO:0000259" key="3">
    <source>
        <dbReference type="Pfam" id="PF12010"/>
    </source>
</evidence>
<feature type="domain" description="DUF3502" evidence="3">
    <location>
        <begin position="449"/>
        <end position="520"/>
    </location>
</feature>
<dbReference type="Gene3D" id="3.40.190.10">
    <property type="entry name" value="Periplasmic binding protein-like II"/>
    <property type="match status" value="1"/>
</dbReference>
<keyword evidence="2" id="KW-0732">Signal</keyword>
<reference evidence="4" key="1">
    <citation type="submission" date="2020-10" db="EMBL/GenBank/DDBJ databases">
        <authorList>
            <person name="Gilroy R."/>
        </authorList>
    </citation>
    <scope>NUCLEOTIDE SEQUENCE</scope>
    <source>
        <strain evidence="4">CHK178-757</strain>
    </source>
</reference>
<comment type="caution">
    <text evidence="4">The sequence shown here is derived from an EMBL/GenBank/DDBJ whole genome shotgun (WGS) entry which is preliminary data.</text>
</comment>
<accession>A0A9D1F238</accession>
<sequence>MKCKKIMTSLLAASMTATFVFSGCGGNSNSNTGSSGDSDSSTANGGTVDEYSTEINMDEEPYTVAIQVVTLPGTEYAGEEDRENAINAIIEPAINCKIDIQEVWISELANTTSMAVAGNEKIDLVHVGTVNPLSALVGSDILLDMNEGNLLQNRGQKLVELFGNRLGSGNVGGRQLAVPAQVYSANVNGFGYNKTWADAHNIEVPEQMTIDEFDELLYQVHEADPEIMPTFSGSGTLNGLAFLVGYEDFGTEASYGAILDSSEDTTIVNLYDSQLFRDYCLRAYRWTRDGLQPGDPTDTNTAQDYFFAQSLFCVIGSVGPKQQVSFGSSAASAGFETGSCIFTEPRDTNATVTEYMWGIAVNCERPDKAMDLLNFIYTEGSVADILLYGLEGENYEFQEGSDDVIVANGTYEPGFLFIGDESQTYIKAPAGEDYIDQLKDIQENAIVSPICGYVFDDSNFQTQSSVIYSTIQEYLPRLQNGMCESEDATLALVDEFVERLEAAGINEVIAANQEQLDAYLTAQ</sequence>
<dbReference type="Pfam" id="PF12010">
    <property type="entry name" value="DUF3502"/>
    <property type="match status" value="1"/>
</dbReference>
<evidence type="ECO:0000313" key="5">
    <source>
        <dbReference type="Proteomes" id="UP000823927"/>
    </source>
</evidence>
<dbReference type="SUPFAM" id="SSF53850">
    <property type="entry name" value="Periplasmic binding protein-like II"/>
    <property type="match status" value="1"/>
</dbReference>
<organism evidence="4 5">
    <name type="scientific">Candidatus Scybalocola faecigallinarum</name>
    <dbReference type="NCBI Taxonomy" id="2840941"/>
    <lineage>
        <taxon>Bacteria</taxon>
        <taxon>Bacillati</taxon>
        <taxon>Bacillota</taxon>
        <taxon>Clostridia</taxon>
        <taxon>Lachnospirales</taxon>
        <taxon>Lachnospiraceae</taxon>
        <taxon>Lachnospiraceae incertae sedis</taxon>
        <taxon>Candidatus Scybalocola (ex Gilroy et al. 2021)</taxon>
    </lineage>
</organism>
<dbReference type="Proteomes" id="UP000823927">
    <property type="component" value="Unassembled WGS sequence"/>
</dbReference>
<reference evidence="4" key="2">
    <citation type="journal article" date="2021" name="PeerJ">
        <title>Extensive microbial diversity within the chicken gut microbiome revealed by metagenomics and culture.</title>
        <authorList>
            <person name="Gilroy R."/>
            <person name="Ravi A."/>
            <person name="Getino M."/>
            <person name="Pursley I."/>
            <person name="Horton D.L."/>
            <person name="Alikhan N.F."/>
            <person name="Baker D."/>
            <person name="Gharbi K."/>
            <person name="Hall N."/>
            <person name="Watson M."/>
            <person name="Adriaenssens E.M."/>
            <person name="Foster-Nyarko E."/>
            <person name="Jarju S."/>
            <person name="Secka A."/>
            <person name="Antonio M."/>
            <person name="Oren A."/>
            <person name="Chaudhuri R.R."/>
            <person name="La Ragione R."/>
            <person name="Hildebrand F."/>
            <person name="Pallen M.J."/>
        </authorList>
    </citation>
    <scope>NUCLEOTIDE SEQUENCE</scope>
    <source>
        <strain evidence="4">CHK178-757</strain>
    </source>
</reference>
<protein>
    <submittedName>
        <fullName evidence="4">ABC transporter substrate-binding protein</fullName>
    </submittedName>
</protein>
<feature type="region of interest" description="Disordered" evidence="1">
    <location>
        <begin position="29"/>
        <end position="49"/>
    </location>
</feature>
<proteinExistence type="predicted"/>
<evidence type="ECO:0000256" key="1">
    <source>
        <dbReference type="SAM" id="MobiDB-lite"/>
    </source>
</evidence>
<dbReference type="EMBL" id="DVIT01000004">
    <property type="protein sequence ID" value="HIS46083.1"/>
    <property type="molecule type" value="Genomic_DNA"/>
</dbReference>